<proteinExistence type="inferred from homology"/>
<dbReference type="InterPro" id="IPR051016">
    <property type="entry name" value="Diverse_Substrate_AcTransf"/>
</dbReference>
<dbReference type="EMBL" id="MTSD02000001">
    <property type="protein sequence ID" value="OOV88210.1"/>
    <property type="molecule type" value="Genomic_DNA"/>
</dbReference>
<evidence type="ECO:0000256" key="3">
    <source>
        <dbReference type="ARBA" id="ARBA00023315"/>
    </source>
</evidence>
<keyword evidence="6" id="KW-1185">Reference proteome</keyword>
<dbReference type="CDD" id="cd04301">
    <property type="entry name" value="NAT_SF"/>
    <property type="match status" value="1"/>
</dbReference>
<evidence type="ECO:0000313" key="5">
    <source>
        <dbReference type="EMBL" id="OOV88210.1"/>
    </source>
</evidence>
<evidence type="ECO:0000256" key="2">
    <source>
        <dbReference type="ARBA" id="ARBA00022679"/>
    </source>
</evidence>
<dbReference type="Proteomes" id="UP000190064">
    <property type="component" value="Unassembled WGS sequence"/>
</dbReference>
<keyword evidence="3" id="KW-0012">Acyltransferase</keyword>
<dbReference type="InterPro" id="IPR016181">
    <property type="entry name" value="Acyl_CoA_acyltransferase"/>
</dbReference>
<sequence>MSAIQIRPATAADIENIYAMIIELAVYEKAPDEVKTNPGQLELALFGEDPKAFSLICEVDGEMAGYAIYFYNFSTWLGQYGIFLEDLYITPKFRGCGAGKALLKHLAQKAVAENCGRFEWNVLDWNQPAIDFYESFGAKPQSEWVGYRLTGDALKLFATK</sequence>
<gene>
    <name evidence="5" type="ORF">BTA35_0201345</name>
</gene>
<evidence type="ECO:0000256" key="1">
    <source>
        <dbReference type="ARBA" id="ARBA00008694"/>
    </source>
</evidence>
<evidence type="ECO:0000313" key="6">
    <source>
        <dbReference type="Proteomes" id="UP000190064"/>
    </source>
</evidence>
<reference evidence="5" key="1">
    <citation type="submission" date="2017-02" db="EMBL/GenBank/DDBJ databases">
        <title>Draft Genome Sequence of the Salt Water Bacterium Oceanospirillum linum ATCC 11336.</title>
        <authorList>
            <person name="Trachtenberg A.M."/>
            <person name="Carney J.G."/>
            <person name="Linnane J.D."/>
            <person name="Rheaume B.A."/>
            <person name="Pitts N.L."/>
            <person name="Mykles D.L."/>
            <person name="Maclea K.S."/>
        </authorList>
    </citation>
    <scope>NUCLEOTIDE SEQUENCE [LARGE SCALE GENOMIC DNA]</scope>
    <source>
        <strain evidence="5">ATCC 11336</strain>
    </source>
</reference>
<dbReference type="GO" id="GO:0008080">
    <property type="term" value="F:N-acetyltransferase activity"/>
    <property type="evidence" value="ECO:0007669"/>
    <property type="project" value="TreeGrafter"/>
</dbReference>
<dbReference type="Pfam" id="PF00583">
    <property type="entry name" value="Acetyltransf_1"/>
    <property type="match status" value="1"/>
</dbReference>
<dbReference type="PANTHER" id="PTHR10545:SF29">
    <property type="entry name" value="GH14572P-RELATED"/>
    <property type="match status" value="1"/>
</dbReference>
<dbReference type="PANTHER" id="PTHR10545">
    <property type="entry name" value="DIAMINE N-ACETYLTRANSFERASE"/>
    <property type="match status" value="1"/>
</dbReference>
<name>A0A1T1HEQ2_OCELI</name>
<dbReference type="FunFam" id="3.40.630.30:FF:000064">
    <property type="entry name" value="GNAT family acetyltransferase"/>
    <property type="match status" value="1"/>
</dbReference>
<comment type="similarity">
    <text evidence="1">Belongs to the acetyltransferase family.</text>
</comment>
<accession>A0A1T1HEQ2</accession>
<evidence type="ECO:0000259" key="4">
    <source>
        <dbReference type="PROSITE" id="PS51186"/>
    </source>
</evidence>
<dbReference type="STRING" id="966.BTA35_0201345"/>
<keyword evidence="2" id="KW-0808">Transferase</keyword>
<feature type="domain" description="N-acetyltransferase" evidence="4">
    <location>
        <begin position="4"/>
        <end position="159"/>
    </location>
</feature>
<protein>
    <submittedName>
        <fullName evidence="5">GNAT family N-acetyltransferase</fullName>
    </submittedName>
</protein>
<dbReference type="AlphaFoldDB" id="A0A1T1HEQ2"/>
<comment type="caution">
    <text evidence="5">The sequence shown here is derived from an EMBL/GenBank/DDBJ whole genome shotgun (WGS) entry which is preliminary data.</text>
</comment>
<dbReference type="SUPFAM" id="SSF55729">
    <property type="entry name" value="Acyl-CoA N-acyltransferases (Nat)"/>
    <property type="match status" value="1"/>
</dbReference>
<dbReference type="PROSITE" id="PS51186">
    <property type="entry name" value="GNAT"/>
    <property type="match status" value="1"/>
</dbReference>
<organism evidence="5 6">
    <name type="scientific">Oceanospirillum linum</name>
    <dbReference type="NCBI Taxonomy" id="966"/>
    <lineage>
        <taxon>Bacteria</taxon>
        <taxon>Pseudomonadati</taxon>
        <taxon>Pseudomonadota</taxon>
        <taxon>Gammaproteobacteria</taxon>
        <taxon>Oceanospirillales</taxon>
        <taxon>Oceanospirillaceae</taxon>
        <taxon>Oceanospirillum</taxon>
    </lineage>
</organism>
<dbReference type="RefSeq" id="WP_077242628.1">
    <property type="nucleotide sequence ID" value="NZ_FXTS01000001.1"/>
</dbReference>
<dbReference type="Gene3D" id="3.40.630.30">
    <property type="match status" value="1"/>
</dbReference>
<dbReference type="InterPro" id="IPR000182">
    <property type="entry name" value="GNAT_dom"/>
</dbReference>